<dbReference type="GO" id="GO:0005524">
    <property type="term" value="F:ATP binding"/>
    <property type="evidence" value="ECO:0007669"/>
    <property type="project" value="UniProtKB-KW"/>
</dbReference>
<keyword evidence="2" id="KW-0547">Nucleotide-binding</keyword>
<dbReference type="InterPro" id="IPR007696">
    <property type="entry name" value="DNA_mismatch_repair_MutS_core"/>
</dbReference>
<dbReference type="InterPro" id="IPR027417">
    <property type="entry name" value="P-loop_NTPase"/>
</dbReference>
<dbReference type="Pfam" id="PF00488">
    <property type="entry name" value="MutS_V"/>
    <property type="match status" value="1"/>
</dbReference>
<dbReference type="GO" id="GO:0005634">
    <property type="term" value="C:nucleus"/>
    <property type="evidence" value="ECO:0007669"/>
    <property type="project" value="TreeGrafter"/>
</dbReference>
<evidence type="ECO:0000256" key="4">
    <source>
        <dbReference type="ARBA" id="ARBA00023125"/>
    </source>
</evidence>
<dbReference type="CDD" id="cd03281">
    <property type="entry name" value="ABC_MSH5_euk"/>
    <property type="match status" value="1"/>
</dbReference>
<dbReference type="GO" id="GO:0030983">
    <property type="term" value="F:mismatched DNA binding"/>
    <property type="evidence" value="ECO:0007669"/>
    <property type="project" value="InterPro"/>
</dbReference>
<reference evidence="8" key="1">
    <citation type="submission" date="2021-03" db="EMBL/GenBank/DDBJ databases">
        <authorList>
            <person name="Tagirdzhanova G."/>
        </authorList>
    </citation>
    <scope>NUCLEOTIDE SEQUENCE</scope>
</reference>
<proteinExistence type="inferred from homology"/>
<evidence type="ECO:0000259" key="7">
    <source>
        <dbReference type="PROSITE" id="PS00486"/>
    </source>
</evidence>
<dbReference type="SUPFAM" id="SSF48334">
    <property type="entry name" value="DNA repair protein MutS, domain III"/>
    <property type="match status" value="1"/>
</dbReference>
<keyword evidence="4" id="KW-0238">DNA-binding</keyword>
<dbReference type="PROSITE" id="PS00486">
    <property type="entry name" value="DNA_MISMATCH_REPAIR_2"/>
    <property type="match status" value="1"/>
</dbReference>
<keyword evidence="3" id="KW-0067">ATP-binding</keyword>
<keyword evidence="9" id="KW-1185">Reference proteome</keyword>
<evidence type="ECO:0000313" key="8">
    <source>
        <dbReference type="EMBL" id="CAF9924532.1"/>
    </source>
</evidence>
<organism evidence="8 9">
    <name type="scientific">Alectoria fallacina</name>
    <dbReference type="NCBI Taxonomy" id="1903189"/>
    <lineage>
        <taxon>Eukaryota</taxon>
        <taxon>Fungi</taxon>
        <taxon>Dikarya</taxon>
        <taxon>Ascomycota</taxon>
        <taxon>Pezizomycotina</taxon>
        <taxon>Lecanoromycetes</taxon>
        <taxon>OSLEUM clade</taxon>
        <taxon>Lecanoromycetidae</taxon>
        <taxon>Lecanorales</taxon>
        <taxon>Lecanorineae</taxon>
        <taxon>Parmeliaceae</taxon>
        <taxon>Alectoria</taxon>
    </lineage>
</organism>
<dbReference type="SMART" id="SM00534">
    <property type="entry name" value="MUTSac"/>
    <property type="match status" value="1"/>
</dbReference>
<dbReference type="PANTHER" id="PTHR11361">
    <property type="entry name" value="DNA MISMATCH REPAIR PROTEIN MUTS FAMILY MEMBER"/>
    <property type="match status" value="1"/>
</dbReference>
<dbReference type="Gene3D" id="1.10.1420.10">
    <property type="match status" value="1"/>
</dbReference>
<evidence type="ECO:0000313" key="9">
    <source>
        <dbReference type="Proteomes" id="UP000664203"/>
    </source>
</evidence>
<dbReference type="InterPro" id="IPR045076">
    <property type="entry name" value="MutS"/>
</dbReference>
<dbReference type="EMBL" id="CAJPDR010000191">
    <property type="protein sequence ID" value="CAF9924532.1"/>
    <property type="molecule type" value="Genomic_DNA"/>
</dbReference>
<accession>A0A8H3IDY7</accession>
<feature type="compositionally biased region" description="Polar residues" evidence="6">
    <location>
        <begin position="14"/>
        <end position="34"/>
    </location>
</feature>
<dbReference type="PANTHER" id="PTHR11361:SF20">
    <property type="entry name" value="MUTS PROTEIN HOMOLOG 5"/>
    <property type="match status" value="1"/>
</dbReference>
<sequence>MIAAKRRRDGSIAATPTVSQSSDLRASSFVQSSPLRHLQPIKRPQQRPTERVSLHIPRNRTGSSPPSSHVRPAYRYSRLSSVPASAVDVAREKGIEGEQEDDSDPDEIIMCVDMRESDTVGCCYYESSTGSLHLSEDIQCGGLEVIDTLKLHIQPTVVILSMRVDETVEQYFDPDGRSRDSINGDGDKFALPYTLEFRPSSEFNYDAGKNKLINLRLFADGSPEVSFITPGDDDPYDDYGSGADAGYTGRQGQLLRLSASINMESRLTIGCACALLTYVARRKAVEQLPDDINANNLFRFSTIEMFSLKGMMFINADTLASLQILQSESNPNTHSQGPTRASSGSKEGLSIYGLFHHLARTPQGKYLLRQSFLRPSLDLDVVNQRLETTSVFLRPDNDGPMNSIVQSLGQIKNMRKVMVHLRKGISNGLSKGGGIKSGIWSSLRSFAFHTLQIRDALAEVVGIHSLKIGMKVIQKFDPHGLARIGRNVSGIVDFAASAEMHRTVVNTGVSDELDNMKRTYDGIEDLLNLTSQEIAATIPAIYSLDLNVIFFPQIGFLISTPINSDTGRGDWEGGEVEDQHWERIFSTATRVYYKDFRMRELDETLGDMYAMICDKEIEIIHELGQRVLEQETMLNQASDACGELDSLLALAQGARIYKFSRPRMTRKNVIQIKGGRHPLQELTVPAYVPNDTYLFGGPGPPDPTEFQEGQAGNDEAIRANSQKTPDTDGLERPSMLMLTGSNYSGKSVYLKQVALIVYMAHVGCFVPADHATVGLTDKILTRIATRETVSRFQSAFMIDLQQVAIAMTLATRRSLVIIDEFGKGTDSSDGAGLACGVFEHFLGLGIDRPKVLGATHFHEIFENGFMQPRPSLTYGYMKVHLDREAEEVKDQVIYLYNFRAGRSSTSYGSCCAALNGVDATIVDRANYFVEISAKGEDLVAACARISEKEEEELEKAEEMARLFLIQDFRSLLTGVNGIQEARNILAILIQSSEDQNASFKENLNCLRKTNGQN</sequence>
<evidence type="ECO:0000256" key="5">
    <source>
        <dbReference type="SAM" id="Coils"/>
    </source>
</evidence>
<evidence type="ECO:0000256" key="2">
    <source>
        <dbReference type="ARBA" id="ARBA00022741"/>
    </source>
</evidence>
<evidence type="ECO:0000256" key="6">
    <source>
        <dbReference type="SAM" id="MobiDB-lite"/>
    </source>
</evidence>
<dbReference type="GO" id="GO:0140664">
    <property type="term" value="F:ATP-dependent DNA damage sensor activity"/>
    <property type="evidence" value="ECO:0007669"/>
    <property type="project" value="InterPro"/>
</dbReference>
<gene>
    <name evidence="8" type="primary">MSH5</name>
    <name evidence="8" type="ORF">ALECFALPRED_002782</name>
</gene>
<feature type="domain" description="DNA mismatch repair proteins mutS family" evidence="7">
    <location>
        <begin position="814"/>
        <end position="830"/>
    </location>
</feature>
<comment type="similarity">
    <text evidence="1">Belongs to the DNA mismatch repair MutS family.</text>
</comment>
<protein>
    <submittedName>
        <fullName evidence="8">MutS protein msh5</fullName>
    </submittedName>
</protein>
<dbReference type="AlphaFoldDB" id="A0A8H3IDY7"/>
<dbReference type="InterPro" id="IPR000432">
    <property type="entry name" value="DNA_mismatch_repair_MutS_C"/>
</dbReference>
<dbReference type="Gene3D" id="3.40.50.300">
    <property type="entry name" value="P-loop containing nucleotide triphosphate hydrolases"/>
    <property type="match status" value="1"/>
</dbReference>
<dbReference type="InterPro" id="IPR036187">
    <property type="entry name" value="DNA_mismatch_repair_MutS_sf"/>
</dbReference>
<feature type="region of interest" description="Disordered" evidence="6">
    <location>
        <begin position="1"/>
        <end position="73"/>
    </location>
</feature>
<dbReference type="OrthoDB" id="29596at2759"/>
<evidence type="ECO:0000256" key="1">
    <source>
        <dbReference type="ARBA" id="ARBA00006271"/>
    </source>
</evidence>
<name>A0A8H3IDY7_9LECA</name>
<dbReference type="GO" id="GO:0051026">
    <property type="term" value="P:chiasma assembly"/>
    <property type="evidence" value="ECO:0007669"/>
    <property type="project" value="TreeGrafter"/>
</dbReference>
<dbReference type="Proteomes" id="UP000664203">
    <property type="component" value="Unassembled WGS sequence"/>
</dbReference>
<dbReference type="Pfam" id="PF05192">
    <property type="entry name" value="MutS_III"/>
    <property type="match status" value="1"/>
</dbReference>
<comment type="caution">
    <text evidence="8">The sequence shown here is derived from an EMBL/GenBank/DDBJ whole genome shotgun (WGS) entry which is preliminary data.</text>
</comment>
<evidence type="ECO:0000256" key="3">
    <source>
        <dbReference type="ARBA" id="ARBA00022840"/>
    </source>
</evidence>
<feature type="coiled-coil region" evidence="5">
    <location>
        <begin position="939"/>
        <end position="1009"/>
    </location>
</feature>
<dbReference type="SMART" id="SM00533">
    <property type="entry name" value="MUTSd"/>
    <property type="match status" value="1"/>
</dbReference>
<dbReference type="SUPFAM" id="SSF52540">
    <property type="entry name" value="P-loop containing nucleoside triphosphate hydrolases"/>
    <property type="match status" value="1"/>
</dbReference>
<dbReference type="GO" id="GO:0006298">
    <property type="term" value="P:mismatch repair"/>
    <property type="evidence" value="ECO:0007669"/>
    <property type="project" value="InterPro"/>
</dbReference>
<keyword evidence="5" id="KW-0175">Coiled coil</keyword>